<comment type="caution">
    <text evidence="1">The sequence shown here is derived from an EMBL/GenBank/DDBJ whole genome shotgun (WGS) entry which is preliminary data.</text>
</comment>
<dbReference type="Proteomes" id="UP001177021">
    <property type="component" value="Unassembled WGS sequence"/>
</dbReference>
<reference evidence="1" key="1">
    <citation type="submission" date="2023-10" db="EMBL/GenBank/DDBJ databases">
        <authorList>
            <person name="Rodriguez Cubillos JULIANA M."/>
            <person name="De Vega J."/>
        </authorList>
    </citation>
    <scope>NUCLEOTIDE SEQUENCE</scope>
</reference>
<keyword evidence="2" id="KW-1185">Reference proteome</keyword>
<gene>
    <name evidence="1" type="ORF">MILVUS5_LOCUS6817</name>
</gene>
<evidence type="ECO:0000313" key="1">
    <source>
        <dbReference type="EMBL" id="CAJ2636303.1"/>
    </source>
</evidence>
<accession>A0ACB0IUN1</accession>
<evidence type="ECO:0000313" key="2">
    <source>
        <dbReference type="Proteomes" id="UP001177021"/>
    </source>
</evidence>
<name>A0ACB0IUN1_TRIPR</name>
<proteinExistence type="predicted"/>
<sequence>MNLFCSTCFHVFLLFATTLTLCLQHKNTASALGNDTDQLSLLRFKETILDDPFGILKFWNTSTYFCNWHGVTCSHKHQRVTSLNLQGYDLLGLIPPEIGNLTFLRYVNLQNNSFYGEIPQEIGHLFRLKELYLTNNTLKGQIPTNLSSCSELKSLSLTGNKLVGKIPKELGYLTKLEVLSIGMNNLTGEIPASIGNLTSLRILILGINNLNGKLPEEIGHLKNLTHISIASNKLYGMLPFTLFNMSSLTYFSAGVNQFNGSLPANMFLTLPNLQQFGIGMNKISGPIPISISNATQLLLFNIPRNNFVGQVSTGIGNLKEIWSIAMEYNHLGSNSSKDLDFLTSLTNCTNLKVLDLNLNNFGGSLPNSIANFSDQLNQFYIGGNQITGNIPAGLGNLVNLIGLDLELNLLSGSIPTSFGNFKKIQSLTLNVNKLSGKIPSSLGNLSQVFQLDLSNNMLEGNIPPTIGNCKMLQYLDLSNNHLSGTIPWQVIGLPSLSMLLNLSHNSLNGSLPFEIGNLKSINKLDASKNFLSGEIPATIGQCIGLEYLNLQGNFFQGAMPSSLASLKGLQYLDLSQNNLLGSIPEGLESIPVLQYLNISFNRLNGEVPTEGVFRNESAISVKNNNDLCGGIRELHLHPCVVKEKEHKNQKAWKIIVIIICVVCFLLLLSFYIAVFLKKRPHWRTSNFPSTIDQNAKISYKTLYQATNGFSSNNLIGSGGFGFVYKGILESEEKVVAIKVLNLQVKGAHKSFIAECNALKSIRHRNLVKILTCCSSMDYNGNEFKALVFEYMENGSLDKWLLPDSEIRGQPNLNLLQRLNILTDVACAIHYLHYESEQPIIHCDLKPSNILLHNDMVAHVSDFGLARILCAINGISDLQTSTIGFNGTIGYAPPEYGVGSHVSAQGDVYSFGILLLEILTRRKPTDEMFTNGMNLYSFVKVSLPDKLLEIVDSTLLSRELIQTTVPTSAEEEEEENNSDQNLSHLHPNDLKQCLLELFYIGLACSAESPRERINMKDVTRELDVIRNALSRK</sequence>
<protein>
    <submittedName>
        <fullName evidence="1">Uncharacterized protein</fullName>
    </submittedName>
</protein>
<organism evidence="1 2">
    <name type="scientific">Trifolium pratense</name>
    <name type="common">Red clover</name>
    <dbReference type="NCBI Taxonomy" id="57577"/>
    <lineage>
        <taxon>Eukaryota</taxon>
        <taxon>Viridiplantae</taxon>
        <taxon>Streptophyta</taxon>
        <taxon>Embryophyta</taxon>
        <taxon>Tracheophyta</taxon>
        <taxon>Spermatophyta</taxon>
        <taxon>Magnoliopsida</taxon>
        <taxon>eudicotyledons</taxon>
        <taxon>Gunneridae</taxon>
        <taxon>Pentapetalae</taxon>
        <taxon>rosids</taxon>
        <taxon>fabids</taxon>
        <taxon>Fabales</taxon>
        <taxon>Fabaceae</taxon>
        <taxon>Papilionoideae</taxon>
        <taxon>50 kb inversion clade</taxon>
        <taxon>NPAAA clade</taxon>
        <taxon>Hologalegina</taxon>
        <taxon>IRL clade</taxon>
        <taxon>Trifolieae</taxon>
        <taxon>Trifolium</taxon>
    </lineage>
</organism>
<dbReference type="EMBL" id="CASHSV030000002">
    <property type="protein sequence ID" value="CAJ2636303.1"/>
    <property type="molecule type" value="Genomic_DNA"/>
</dbReference>